<dbReference type="FunFam" id="1.10.238.10:FF:000392">
    <property type="entry name" value="Uncharacterized protein"/>
    <property type="match status" value="1"/>
</dbReference>
<dbReference type="SMART" id="SM00220">
    <property type="entry name" value="S_TKc"/>
    <property type="match status" value="1"/>
</dbReference>
<feature type="domain" description="EF-hand" evidence="12">
    <location>
        <begin position="466"/>
        <end position="498"/>
    </location>
</feature>
<feature type="binding site" evidence="9">
    <location>
        <position position="84"/>
    </location>
    <ligand>
        <name>ATP</name>
        <dbReference type="ChEBI" id="CHEBI:30616"/>
    </ligand>
</feature>
<keyword evidence="5" id="KW-0418">Kinase</keyword>
<evidence type="ECO:0000256" key="5">
    <source>
        <dbReference type="ARBA" id="ARBA00022777"/>
    </source>
</evidence>
<dbReference type="InParanoid" id="A0CWQ7"/>
<accession>A0CWQ7</accession>
<dbReference type="PROSITE" id="PS00108">
    <property type="entry name" value="PROTEIN_KINASE_ST"/>
    <property type="match status" value="1"/>
</dbReference>
<dbReference type="InterPro" id="IPR017441">
    <property type="entry name" value="Protein_kinase_ATP_BS"/>
</dbReference>
<keyword evidence="7 9" id="KW-0067">ATP-binding</keyword>
<evidence type="ECO:0000256" key="8">
    <source>
        <dbReference type="ARBA" id="ARBA00024334"/>
    </source>
</evidence>
<dbReference type="Pfam" id="PF00069">
    <property type="entry name" value="Pkinase"/>
    <property type="match status" value="1"/>
</dbReference>
<dbReference type="RefSeq" id="XP_001442621.1">
    <property type="nucleotide sequence ID" value="XM_001442584.1"/>
</dbReference>
<feature type="domain" description="EF-hand" evidence="12">
    <location>
        <begin position="393"/>
        <end position="428"/>
    </location>
</feature>
<dbReference type="FunFam" id="1.10.238.10:FF:000199">
    <property type="entry name" value="Uncharacterized protein"/>
    <property type="match status" value="1"/>
</dbReference>
<keyword evidence="14" id="KW-1185">Reference proteome</keyword>
<evidence type="ECO:0000313" key="14">
    <source>
        <dbReference type="Proteomes" id="UP000000600"/>
    </source>
</evidence>
<dbReference type="SMART" id="SM00054">
    <property type="entry name" value="EFh"/>
    <property type="match status" value="4"/>
</dbReference>
<dbReference type="FunFam" id="1.10.510.10:FF:001416">
    <property type="entry name" value="Protein kinase, putative"/>
    <property type="match status" value="1"/>
</dbReference>
<dbReference type="AlphaFoldDB" id="A0CWQ7"/>
<dbReference type="eggNOG" id="KOG0032">
    <property type="taxonomic scope" value="Eukaryota"/>
</dbReference>
<dbReference type="PROSITE" id="PS00018">
    <property type="entry name" value="EF_HAND_1"/>
    <property type="match status" value="4"/>
</dbReference>
<dbReference type="InterPro" id="IPR050205">
    <property type="entry name" value="CDPK_Ser/Thr_kinases"/>
</dbReference>
<dbReference type="GO" id="GO:0005524">
    <property type="term" value="F:ATP binding"/>
    <property type="evidence" value="ECO:0007669"/>
    <property type="project" value="UniProtKB-UniRule"/>
</dbReference>
<dbReference type="GO" id="GO:0009931">
    <property type="term" value="F:calcium-dependent protein serine/threonine kinase activity"/>
    <property type="evidence" value="ECO:0000318"/>
    <property type="project" value="GO_Central"/>
</dbReference>
<evidence type="ECO:0000256" key="10">
    <source>
        <dbReference type="RuleBase" id="RU000304"/>
    </source>
</evidence>
<feature type="domain" description="EF-hand" evidence="12">
    <location>
        <begin position="355"/>
        <end position="390"/>
    </location>
</feature>
<feature type="domain" description="EF-hand" evidence="12">
    <location>
        <begin position="429"/>
        <end position="464"/>
    </location>
</feature>
<dbReference type="KEGG" id="ptm:GSPATT00001427001"/>
<dbReference type="InterPro" id="IPR008271">
    <property type="entry name" value="Ser/Thr_kinase_AS"/>
</dbReference>
<dbReference type="Gene3D" id="3.30.200.20">
    <property type="entry name" value="Phosphorylase Kinase, domain 1"/>
    <property type="match status" value="1"/>
</dbReference>
<keyword evidence="2 10" id="KW-0723">Serine/threonine-protein kinase</keyword>
<dbReference type="Pfam" id="PF13499">
    <property type="entry name" value="EF-hand_7"/>
    <property type="match status" value="2"/>
</dbReference>
<dbReference type="GO" id="GO:0005634">
    <property type="term" value="C:nucleus"/>
    <property type="evidence" value="ECO:0000318"/>
    <property type="project" value="GO_Central"/>
</dbReference>
<keyword evidence="4 9" id="KW-0547">Nucleotide-binding</keyword>
<dbReference type="PANTHER" id="PTHR24349">
    <property type="entry name" value="SERINE/THREONINE-PROTEIN KINASE"/>
    <property type="match status" value="1"/>
</dbReference>
<dbReference type="Gene3D" id="1.10.238.10">
    <property type="entry name" value="EF-hand"/>
    <property type="match status" value="2"/>
</dbReference>
<dbReference type="CDD" id="cd05117">
    <property type="entry name" value="STKc_CAMK"/>
    <property type="match status" value="1"/>
</dbReference>
<dbReference type="GeneID" id="5028406"/>
<dbReference type="OMA" id="NMDYPNI"/>
<dbReference type="GO" id="GO:0005737">
    <property type="term" value="C:cytoplasm"/>
    <property type="evidence" value="ECO:0000318"/>
    <property type="project" value="GO_Central"/>
</dbReference>
<dbReference type="PROSITE" id="PS00107">
    <property type="entry name" value="PROTEIN_KINASE_ATP"/>
    <property type="match status" value="1"/>
</dbReference>
<dbReference type="GO" id="GO:0004683">
    <property type="term" value="F:calcium/calmodulin-dependent protein kinase activity"/>
    <property type="evidence" value="ECO:0000318"/>
    <property type="project" value="GO_Central"/>
</dbReference>
<dbReference type="FunFam" id="3.30.200.20:FF:000632">
    <property type="entry name" value="MSP"/>
    <property type="match status" value="1"/>
</dbReference>
<evidence type="ECO:0000256" key="7">
    <source>
        <dbReference type="ARBA" id="ARBA00022840"/>
    </source>
</evidence>
<dbReference type="InterPro" id="IPR018247">
    <property type="entry name" value="EF_Hand_1_Ca_BS"/>
</dbReference>
<evidence type="ECO:0000256" key="9">
    <source>
        <dbReference type="PROSITE-ProRule" id="PRU10141"/>
    </source>
</evidence>
<comment type="cofactor">
    <cofactor evidence="1">
        <name>Mg(2+)</name>
        <dbReference type="ChEBI" id="CHEBI:18420"/>
    </cofactor>
</comment>
<proteinExistence type="inferred from homology"/>
<name>A0CWQ7_PARTE</name>
<dbReference type="SUPFAM" id="SSF56112">
    <property type="entry name" value="Protein kinase-like (PK-like)"/>
    <property type="match status" value="1"/>
</dbReference>
<dbReference type="InterPro" id="IPR011009">
    <property type="entry name" value="Kinase-like_dom_sf"/>
</dbReference>
<evidence type="ECO:0000313" key="13">
    <source>
        <dbReference type="EMBL" id="CAK75224.1"/>
    </source>
</evidence>
<dbReference type="PROSITE" id="PS50222">
    <property type="entry name" value="EF_HAND_2"/>
    <property type="match status" value="4"/>
</dbReference>
<dbReference type="CDD" id="cd00051">
    <property type="entry name" value="EFh"/>
    <property type="match status" value="1"/>
</dbReference>
<protein>
    <submittedName>
        <fullName evidence="13">Uncharacterized protein</fullName>
    </submittedName>
</protein>
<evidence type="ECO:0000256" key="2">
    <source>
        <dbReference type="ARBA" id="ARBA00022527"/>
    </source>
</evidence>
<evidence type="ECO:0000256" key="6">
    <source>
        <dbReference type="ARBA" id="ARBA00022837"/>
    </source>
</evidence>
<gene>
    <name evidence="13" type="ORF">GSPATT00001427001</name>
</gene>
<evidence type="ECO:0000256" key="1">
    <source>
        <dbReference type="ARBA" id="ARBA00001946"/>
    </source>
</evidence>
<evidence type="ECO:0000259" key="12">
    <source>
        <dbReference type="PROSITE" id="PS50222"/>
    </source>
</evidence>
<dbReference type="HOGENOM" id="CLU_000288_37_4_1"/>
<evidence type="ECO:0000256" key="3">
    <source>
        <dbReference type="ARBA" id="ARBA00022679"/>
    </source>
</evidence>
<dbReference type="OrthoDB" id="10252171at2759"/>
<sequence>MGSCGGKSENKQQQMSKEQKCKNDLNFKIALAISKFEVGPDIFINLKTGDITDNYIMNKILGEGSYGQVRLVQHKKSGQQRAMKQISKKKILKEQEEAMFSEVSLLKNMDYPNIVKLFELYQDSQNYYLVTEYLNGGELLEKLTKLQTFNERMAAEYMKQVLSALAYCHAQNIIHRDMKPSNIMLASTDPQSKIKVIDFGTAKRFVNGQTQTQVIGTPLYLAPEVIDKNYTEKCDIWSCGVILYQILTGKFPFESKVSNLQQLFSNIKSGKYNFTSKEFTTLSYEAQELIKSMLQFDPNKRPSAQKILDDPWIKEKAREEKISVDVLNELGKFRNESNMRAAILQLIAGSVMSNEEKDQLTSTFQSMDKNKDGQLSKEELVLAYTKVFNDELKAKHLVNQIFDQIDQNNSGKISYTEFLVASAKQNIILSKTKIDQAFKLFDKDGNGVISKAEIQEIMCGINIDNAEWSQIIQQCDKNNDGNIQYEEFSSMLLAVAKI</sequence>
<dbReference type="InterPro" id="IPR000719">
    <property type="entry name" value="Prot_kinase_dom"/>
</dbReference>
<dbReference type="Proteomes" id="UP000000600">
    <property type="component" value="Unassembled WGS sequence"/>
</dbReference>
<dbReference type="InterPro" id="IPR011992">
    <property type="entry name" value="EF-hand-dom_pair"/>
</dbReference>
<dbReference type="InterPro" id="IPR002048">
    <property type="entry name" value="EF_hand_dom"/>
</dbReference>
<dbReference type="GO" id="GO:0005516">
    <property type="term" value="F:calmodulin binding"/>
    <property type="evidence" value="ECO:0000318"/>
    <property type="project" value="GO_Central"/>
</dbReference>
<dbReference type="Gene3D" id="1.10.510.10">
    <property type="entry name" value="Transferase(Phosphotransferase) domain 1"/>
    <property type="match status" value="1"/>
</dbReference>
<comment type="similarity">
    <text evidence="8">Belongs to the protein kinase superfamily. Ser/Thr protein kinase family. CDPK subfamily.</text>
</comment>
<keyword evidence="6" id="KW-0106">Calcium</keyword>
<dbReference type="PROSITE" id="PS50011">
    <property type="entry name" value="PROTEIN_KINASE_DOM"/>
    <property type="match status" value="1"/>
</dbReference>
<keyword evidence="3" id="KW-0808">Transferase</keyword>
<dbReference type="GO" id="GO:0035556">
    <property type="term" value="P:intracellular signal transduction"/>
    <property type="evidence" value="ECO:0000318"/>
    <property type="project" value="GO_Central"/>
</dbReference>
<organism evidence="13 14">
    <name type="scientific">Paramecium tetraurelia</name>
    <dbReference type="NCBI Taxonomy" id="5888"/>
    <lineage>
        <taxon>Eukaryota</taxon>
        <taxon>Sar</taxon>
        <taxon>Alveolata</taxon>
        <taxon>Ciliophora</taxon>
        <taxon>Intramacronucleata</taxon>
        <taxon>Oligohymenophorea</taxon>
        <taxon>Peniculida</taxon>
        <taxon>Parameciidae</taxon>
        <taxon>Paramecium</taxon>
    </lineage>
</organism>
<reference evidence="13 14" key="1">
    <citation type="journal article" date="2006" name="Nature">
        <title>Global trends of whole-genome duplications revealed by the ciliate Paramecium tetraurelia.</title>
        <authorList>
            <consortium name="Genoscope"/>
            <person name="Aury J.-M."/>
            <person name="Jaillon O."/>
            <person name="Duret L."/>
            <person name="Noel B."/>
            <person name="Jubin C."/>
            <person name="Porcel B.M."/>
            <person name="Segurens B."/>
            <person name="Daubin V."/>
            <person name="Anthouard V."/>
            <person name="Aiach N."/>
            <person name="Arnaiz O."/>
            <person name="Billaut A."/>
            <person name="Beisson J."/>
            <person name="Blanc I."/>
            <person name="Bouhouche K."/>
            <person name="Camara F."/>
            <person name="Duharcourt S."/>
            <person name="Guigo R."/>
            <person name="Gogendeau D."/>
            <person name="Katinka M."/>
            <person name="Keller A.-M."/>
            <person name="Kissmehl R."/>
            <person name="Klotz C."/>
            <person name="Koll F."/>
            <person name="Le Moue A."/>
            <person name="Lepere C."/>
            <person name="Malinsky S."/>
            <person name="Nowacki M."/>
            <person name="Nowak J.K."/>
            <person name="Plattner H."/>
            <person name="Poulain J."/>
            <person name="Ruiz F."/>
            <person name="Serrano V."/>
            <person name="Zagulski M."/>
            <person name="Dessen P."/>
            <person name="Betermier M."/>
            <person name="Weissenbach J."/>
            <person name="Scarpelli C."/>
            <person name="Schachter V."/>
            <person name="Sperling L."/>
            <person name="Meyer E."/>
            <person name="Cohen J."/>
            <person name="Wincker P."/>
        </authorList>
    </citation>
    <scope>NUCLEOTIDE SEQUENCE [LARGE SCALE GENOMIC DNA]</scope>
    <source>
        <strain evidence="13 14">Stock d4-2</strain>
    </source>
</reference>
<evidence type="ECO:0000256" key="4">
    <source>
        <dbReference type="ARBA" id="ARBA00022741"/>
    </source>
</evidence>
<dbReference type="GO" id="GO:0005509">
    <property type="term" value="F:calcium ion binding"/>
    <property type="evidence" value="ECO:0007669"/>
    <property type="project" value="InterPro"/>
</dbReference>
<dbReference type="EMBL" id="CT868207">
    <property type="protein sequence ID" value="CAK75224.1"/>
    <property type="molecule type" value="Genomic_DNA"/>
</dbReference>
<evidence type="ECO:0000259" key="11">
    <source>
        <dbReference type="PROSITE" id="PS50011"/>
    </source>
</evidence>
<feature type="domain" description="Protein kinase" evidence="11">
    <location>
        <begin position="55"/>
        <end position="313"/>
    </location>
</feature>
<dbReference type="SUPFAM" id="SSF47473">
    <property type="entry name" value="EF-hand"/>
    <property type="match status" value="1"/>
</dbReference>